<dbReference type="Pfam" id="PF08842">
    <property type="entry name" value="Mfa2"/>
    <property type="match status" value="1"/>
</dbReference>
<name>A0ABV4CU80_9BACT</name>
<evidence type="ECO:0000256" key="5">
    <source>
        <dbReference type="ARBA" id="ARBA00023139"/>
    </source>
</evidence>
<protein>
    <submittedName>
        <fullName evidence="8">FimB/Mfa2 family fimbrial subunit</fullName>
    </submittedName>
</protein>
<proteinExistence type="inferred from homology"/>
<dbReference type="Proteomes" id="UP001565200">
    <property type="component" value="Unassembled WGS sequence"/>
</dbReference>
<evidence type="ECO:0000256" key="3">
    <source>
        <dbReference type="ARBA" id="ARBA00022729"/>
    </source>
</evidence>
<evidence type="ECO:0000256" key="2">
    <source>
        <dbReference type="ARBA" id="ARBA00007248"/>
    </source>
</evidence>
<keyword evidence="9" id="KW-1185">Reference proteome</keyword>
<keyword evidence="3" id="KW-0732">Signal</keyword>
<dbReference type="PROSITE" id="PS51257">
    <property type="entry name" value="PROKAR_LIPOPROTEIN"/>
    <property type="match status" value="1"/>
</dbReference>
<evidence type="ECO:0000256" key="6">
    <source>
        <dbReference type="ARBA" id="ARBA00023237"/>
    </source>
</evidence>
<accession>A0ABV4CU80</accession>
<dbReference type="InterPro" id="IPR014941">
    <property type="entry name" value="FimB/Mfa2/Mfa3"/>
</dbReference>
<dbReference type="Gene3D" id="2.60.40.2100">
    <property type="match status" value="1"/>
</dbReference>
<reference evidence="8 9" key="1">
    <citation type="submission" date="2024-03" db="EMBL/GenBank/DDBJ databases">
        <title>Mouse gut bacterial collection (mGBC) of GemPharmatech.</title>
        <authorList>
            <person name="He Y."/>
            <person name="Dong L."/>
            <person name="Wu D."/>
            <person name="Gao X."/>
            <person name="Lin Z."/>
        </authorList>
    </citation>
    <scope>NUCLEOTIDE SEQUENCE [LARGE SCALE GENOMIC DNA]</scope>
    <source>
        <strain evidence="8 9">54-13</strain>
    </source>
</reference>
<comment type="similarity">
    <text evidence="2">Belongs to the bacteroidetes fimbrillin superfamily. FimB/Mfa2 family.</text>
</comment>
<sequence length="352" mass="38629">MIHPTMRGMAQPTPTLAMISALVLGLSSCDSMIYEDQGDCSVHYRVPFTFTTNILNADAFASQVTSVTLYVFDRHGQLVLSKSDSGASLESGDYGMDIDLLPGTYDMVAWCGGDSPTADPAVFAIGGGAQPSSMSALSATLPLKEAAGDYYVDQDIKPIFYGTVSGVTCEAGAYGHIDLPVINLMKDTNVLKVVLENIDGTEMKADDFLIEILADNSAMDHRNNLMGTTTVSYRPWATRMLAADRNESKADDSQLPSGLMAELTTGRFMTDRRPMLRVTRKDDMTVIINLDLIRYLVMVKGHYQGLYSDQAYLDRMDEHTLAFFIDADKNWYTAGGISINGWRIVPEQDEDL</sequence>
<evidence type="ECO:0000313" key="9">
    <source>
        <dbReference type="Proteomes" id="UP001565200"/>
    </source>
</evidence>
<evidence type="ECO:0000256" key="7">
    <source>
        <dbReference type="ARBA" id="ARBA00023288"/>
    </source>
</evidence>
<comment type="subcellular location">
    <subcellularLocation>
        <location evidence="1">Cell outer membrane</location>
    </subcellularLocation>
</comment>
<dbReference type="RefSeq" id="WP_121699955.1">
    <property type="nucleotide sequence ID" value="NZ_JBCLPP010000010.1"/>
</dbReference>
<keyword evidence="6" id="KW-0998">Cell outer membrane</keyword>
<evidence type="ECO:0000256" key="1">
    <source>
        <dbReference type="ARBA" id="ARBA00004442"/>
    </source>
</evidence>
<dbReference type="Gene3D" id="2.60.40.2090">
    <property type="match status" value="1"/>
</dbReference>
<dbReference type="EMBL" id="JBCLPP010000010">
    <property type="protein sequence ID" value="MEY8244946.1"/>
    <property type="molecule type" value="Genomic_DNA"/>
</dbReference>
<evidence type="ECO:0000313" key="8">
    <source>
        <dbReference type="EMBL" id="MEY8244946.1"/>
    </source>
</evidence>
<organism evidence="8 9">
    <name type="scientific">Heminiphilus faecis</name>
    <dbReference type="NCBI Taxonomy" id="2601703"/>
    <lineage>
        <taxon>Bacteria</taxon>
        <taxon>Pseudomonadati</taxon>
        <taxon>Bacteroidota</taxon>
        <taxon>Bacteroidia</taxon>
        <taxon>Bacteroidales</taxon>
        <taxon>Muribaculaceae</taxon>
        <taxon>Heminiphilus</taxon>
    </lineage>
</organism>
<comment type="caution">
    <text evidence="8">The sequence shown here is derived from an EMBL/GenBank/DDBJ whole genome shotgun (WGS) entry which is preliminary data.</text>
</comment>
<gene>
    <name evidence="8" type="ORF">AAK873_04855</name>
</gene>
<keyword evidence="4" id="KW-0472">Membrane</keyword>
<keyword evidence="7" id="KW-0449">Lipoprotein</keyword>
<evidence type="ECO:0000256" key="4">
    <source>
        <dbReference type="ARBA" id="ARBA00023136"/>
    </source>
</evidence>
<keyword evidence="5" id="KW-0564">Palmitate</keyword>